<comment type="caution">
    <text evidence="1">The sequence shown here is derived from an EMBL/GenBank/DDBJ whole genome shotgun (WGS) entry which is preliminary data.</text>
</comment>
<gene>
    <name evidence="1" type="ORF">GCM10009836_26310</name>
</gene>
<evidence type="ECO:0000313" key="1">
    <source>
        <dbReference type="EMBL" id="GAA1845490.1"/>
    </source>
</evidence>
<dbReference type="Gene3D" id="3.30.1540.10">
    <property type="entry name" value="formyl-coa transferase, domain 3"/>
    <property type="match status" value="1"/>
</dbReference>
<dbReference type="SUPFAM" id="SSF89796">
    <property type="entry name" value="CoA-transferase family III (CaiB/BaiF)"/>
    <property type="match status" value="1"/>
</dbReference>
<dbReference type="Pfam" id="PF02515">
    <property type="entry name" value="CoA_transf_3"/>
    <property type="match status" value="1"/>
</dbReference>
<keyword evidence="2" id="KW-1185">Reference proteome</keyword>
<dbReference type="InterPro" id="IPR003673">
    <property type="entry name" value="CoA-Trfase_fam_III"/>
</dbReference>
<name>A0ABN2N2C7_9PSEU</name>
<dbReference type="InterPro" id="IPR050509">
    <property type="entry name" value="CoA-transferase_III"/>
</dbReference>
<organism evidence="1 2">
    <name type="scientific">Pseudonocardia ailaonensis</name>
    <dbReference type="NCBI Taxonomy" id="367279"/>
    <lineage>
        <taxon>Bacteria</taxon>
        <taxon>Bacillati</taxon>
        <taxon>Actinomycetota</taxon>
        <taxon>Actinomycetes</taxon>
        <taxon>Pseudonocardiales</taxon>
        <taxon>Pseudonocardiaceae</taxon>
        <taxon>Pseudonocardia</taxon>
    </lineage>
</organism>
<dbReference type="PANTHER" id="PTHR48228">
    <property type="entry name" value="SUCCINYL-COA--D-CITRAMALATE COA-TRANSFERASE"/>
    <property type="match status" value="1"/>
</dbReference>
<sequence>MTGPLAGTRVVHLASLGPGPYAAMLLADLGADVVVVDRTAAMTTSVPADRDPRRRGQRSIRLDLTRPDSRAVLDELLTGADVLIEGMRPGAAERLGLGPERLLELNPGLVYARMTGWGQDGPLAARAGHDINYIGLTGALHAMGDADRPPPVPLNLLGDYAGGGTFLVIGVLAALLERRSSGRGQVVDGAIVDGAGSLTAATLGMLATDRWHARGTNVLDGGVPWYRTYRTADGGYVAVGAIEPKFYVELLTRLDLDPAGYPRDEPATADRLAQILTARFASADRAHWESVFADSDACVTPVLTFAEATEHPHQRERAGYLDLAGVRQPAPAPRLSRTPAPVPAAPPGLGAHTDELLRELGRSAAEITALHRDGAVA</sequence>
<proteinExistence type="predicted"/>
<dbReference type="PANTHER" id="PTHR48228:SF5">
    <property type="entry name" value="ALPHA-METHYLACYL-COA RACEMASE"/>
    <property type="match status" value="1"/>
</dbReference>
<dbReference type="EMBL" id="BAAAQK010000005">
    <property type="protein sequence ID" value="GAA1845490.1"/>
    <property type="molecule type" value="Genomic_DNA"/>
</dbReference>
<protein>
    <submittedName>
        <fullName evidence="1">CaiB/BaiF CoA-transferase family protein</fullName>
    </submittedName>
</protein>
<dbReference type="Gene3D" id="3.40.50.10540">
    <property type="entry name" value="Crotonobetainyl-coa:carnitine coa-transferase, domain 1"/>
    <property type="match status" value="1"/>
</dbReference>
<dbReference type="InterPro" id="IPR023606">
    <property type="entry name" value="CoA-Trfase_III_dom_1_sf"/>
</dbReference>
<accession>A0ABN2N2C7</accession>
<dbReference type="Proteomes" id="UP001500449">
    <property type="component" value="Unassembled WGS sequence"/>
</dbReference>
<reference evidence="1 2" key="1">
    <citation type="journal article" date="2019" name="Int. J. Syst. Evol. Microbiol.">
        <title>The Global Catalogue of Microorganisms (GCM) 10K type strain sequencing project: providing services to taxonomists for standard genome sequencing and annotation.</title>
        <authorList>
            <consortium name="The Broad Institute Genomics Platform"/>
            <consortium name="The Broad Institute Genome Sequencing Center for Infectious Disease"/>
            <person name="Wu L."/>
            <person name="Ma J."/>
        </authorList>
    </citation>
    <scope>NUCLEOTIDE SEQUENCE [LARGE SCALE GENOMIC DNA]</scope>
    <source>
        <strain evidence="1 2">JCM 16009</strain>
    </source>
</reference>
<evidence type="ECO:0000313" key="2">
    <source>
        <dbReference type="Proteomes" id="UP001500449"/>
    </source>
</evidence>
<dbReference type="InterPro" id="IPR044855">
    <property type="entry name" value="CoA-Trfase_III_dom3_sf"/>
</dbReference>
<dbReference type="RefSeq" id="WP_344415963.1">
    <property type="nucleotide sequence ID" value="NZ_BAAAQK010000005.1"/>
</dbReference>